<dbReference type="Pfam" id="PF13531">
    <property type="entry name" value="SBP_bac_11"/>
    <property type="match status" value="1"/>
</dbReference>
<proteinExistence type="predicted"/>
<reference evidence="2 3" key="1">
    <citation type="submission" date="2018-10" db="EMBL/GenBank/DDBJ databases">
        <title>Kocuria sp. M5W7-7, whole genome shotgun sequence.</title>
        <authorList>
            <person name="Tuo L."/>
        </authorList>
    </citation>
    <scope>NUCLEOTIDE SEQUENCE [LARGE SCALE GENOMIC DNA]</scope>
    <source>
        <strain evidence="2 3">M5W7-7</strain>
    </source>
</reference>
<dbReference type="EMBL" id="RKMF01000016">
    <property type="protein sequence ID" value="ROZ61928.1"/>
    <property type="molecule type" value="Genomic_DNA"/>
</dbReference>
<dbReference type="InterPro" id="IPR036465">
    <property type="entry name" value="vWFA_dom_sf"/>
</dbReference>
<evidence type="ECO:0000313" key="2">
    <source>
        <dbReference type="EMBL" id="ROZ61928.1"/>
    </source>
</evidence>
<evidence type="ECO:0000256" key="1">
    <source>
        <dbReference type="SAM" id="MobiDB-lite"/>
    </source>
</evidence>
<feature type="region of interest" description="Disordered" evidence="1">
    <location>
        <begin position="402"/>
        <end position="433"/>
    </location>
</feature>
<dbReference type="AlphaFoldDB" id="A0A3N3ZQT3"/>
<evidence type="ECO:0008006" key="4">
    <source>
        <dbReference type="Google" id="ProtNLM"/>
    </source>
</evidence>
<protein>
    <recommendedName>
        <fullName evidence="4">VWA domain-containing protein</fullName>
    </recommendedName>
</protein>
<dbReference type="SUPFAM" id="SSF53850">
    <property type="entry name" value="Periplasmic binding protein-like II"/>
    <property type="match status" value="1"/>
</dbReference>
<sequence>MVVGAGGLLSVIQSDRDRGAVPDSCKELRPVVVVTEQPMAEILRNKPVDGQSCIQLEIVAESSSQTAARAEAGELGEQLWIPDSTARLSESSIGSEVLIHTPSLASSPAVVVGRDQVEVPETWSEVLADESLLMSDPAVDAGAFAALQGVAHDVDTGAVSEESAVRALTPRATTQGVDSPVLLAPELLADVRDNGTRAVVSERAFLTGRAKAGGDQLTAVTPASGTAFLDFPLVIPWESGDSTALLPDAADEVQGWLRSDDGQRVLAAAHYRTPQGETPDPDAVTVPARFQKPATEIWETVDGKTQRATLRDNLSTRSPRSGGHTELHQSTLAAFRYQQENFKTGQLNAVVLISDGERGSSPNAAGPHEDDVDESVPLDRLLKHLGSEQDPARPVVIITVETSGETGAGPGDDSLSRISEATGGSHLTDSSPADLRAALRDAVVAEADVG</sequence>
<gene>
    <name evidence="2" type="ORF">EDL96_11620</name>
</gene>
<name>A0A3N3ZQT3_9MICC</name>
<dbReference type="Gene3D" id="3.40.50.410">
    <property type="entry name" value="von Willebrand factor, type A domain"/>
    <property type="match status" value="1"/>
</dbReference>
<organism evidence="2 3">
    <name type="scientific">Kocuria soli</name>
    <dbReference type="NCBI Taxonomy" id="2485125"/>
    <lineage>
        <taxon>Bacteria</taxon>
        <taxon>Bacillati</taxon>
        <taxon>Actinomycetota</taxon>
        <taxon>Actinomycetes</taxon>
        <taxon>Micrococcales</taxon>
        <taxon>Micrococcaceae</taxon>
        <taxon>Kocuria</taxon>
    </lineage>
</organism>
<dbReference type="Proteomes" id="UP000270616">
    <property type="component" value="Unassembled WGS sequence"/>
</dbReference>
<comment type="caution">
    <text evidence="2">The sequence shown here is derived from an EMBL/GenBank/DDBJ whole genome shotgun (WGS) entry which is preliminary data.</text>
</comment>
<evidence type="ECO:0000313" key="3">
    <source>
        <dbReference type="Proteomes" id="UP000270616"/>
    </source>
</evidence>
<accession>A0A3N3ZQT3</accession>
<keyword evidence="3" id="KW-1185">Reference proteome</keyword>